<sequence>MPDFLAKLIRWWLLVVCWVTFAGFVGALLNDIGTFIYHRLHR</sequence>
<name>A0A1N7RUF4_9BURK</name>
<accession>A0A1N7RUF4</accession>
<keyword evidence="1" id="KW-0472">Membrane</keyword>
<organism evidence="2 3">
    <name type="scientific">Paraburkholderia ribeironis</name>
    <dbReference type="NCBI Taxonomy" id="1247936"/>
    <lineage>
        <taxon>Bacteria</taxon>
        <taxon>Pseudomonadati</taxon>
        <taxon>Pseudomonadota</taxon>
        <taxon>Betaproteobacteria</taxon>
        <taxon>Burkholderiales</taxon>
        <taxon>Burkholderiaceae</taxon>
        <taxon>Paraburkholderia</taxon>
    </lineage>
</organism>
<reference evidence="2 3" key="1">
    <citation type="submission" date="2016-12" db="EMBL/GenBank/DDBJ databases">
        <authorList>
            <person name="Song W.-J."/>
            <person name="Kurnit D.M."/>
        </authorList>
    </citation>
    <scope>NUCLEOTIDE SEQUENCE [LARGE SCALE GENOMIC DNA]</scope>
    <source>
        <strain evidence="2 3">STM7296</strain>
    </source>
</reference>
<gene>
    <name evidence="2" type="ORF">BN2475_170047</name>
</gene>
<dbReference type="EMBL" id="CYGX02000017">
    <property type="protein sequence ID" value="SIT38765.1"/>
    <property type="molecule type" value="Genomic_DNA"/>
</dbReference>
<evidence type="ECO:0000313" key="3">
    <source>
        <dbReference type="Proteomes" id="UP000187012"/>
    </source>
</evidence>
<dbReference type="RefSeq" id="WP_281254195.1">
    <property type="nucleotide sequence ID" value="NZ_CYGX02000017.1"/>
</dbReference>
<evidence type="ECO:0000313" key="2">
    <source>
        <dbReference type="EMBL" id="SIT38765.1"/>
    </source>
</evidence>
<keyword evidence="1" id="KW-0812">Transmembrane</keyword>
<protein>
    <submittedName>
        <fullName evidence="2">Uncharacterized protein</fullName>
    </submittedName>
</protein>
<dbReference type="AlphaFoldDB" id="A0A1N7RUF4"/>
<feature type="transmembrane region" description="Helical" evidence="1">
    <location>
        <begin position="12"/>
        <end position="37"/>
    </location>
</feature>
<dbReference type="STRING" id="1247936.BN2475_170047"/>
<proteinExistence type="predicted"/>
<keyword evidence="3" id="KW-1185">Reference proteome</keyword>
<dbReference type="Proteomes" id="UP000187012">
    <property type="component" value="Unassembled WGS sequence"/>
</dbReference>
<evidence type="ECO:0000256" key="1">
    <source>
        <dbReference type="SAM" id="Phobius"/>
    </source>
</evidence>
<keyword evidence="1" id="KW-1133">Transmembrane helix</keyword>